<gene>
    <name evidence="1" type="ORF">EVAR_14236_1</name>
</gene>
<sequence length="161" mass="18196">MCSREPAGAPDKVMTSRALGTVMFSEVYHKGACTHLAGAVNRAVPPVLRHRAQTLGAQEWPDQAGLLFFDLLLMSSRCASSTRFQQHTYLHANIIKNIEQLSGAVCDPAHRLHWEVLNEEVLFDLLYWKFFYYSSQNNAKFALLLRTPCMIDNLNLREKGG</sequence>
<name>A0A4C1WC49_EUMVA</name>
<dbReference type="Proteomes" id="UP000299102">
    <property type="component" value="Unassembled WGS sequence"/>
</dbReference>
<proteinExistence type="predicted"/>
<protein>
    <submittedName>
        <fullName evidence="1">Uncharacterized protein</fullName>
    </submittedName>
</protein>
<evidence type="ECO:0000313" key="2">
    <source>
        <dbReference type="Proteomes" id="UP000299102"/>
    </source>
</evidence>
<dbReference type="AlphaFoldDB" id="A0A4C1WC49"/>
<comment type="caution">
    <text evidence="1">The sequence shown here is derived from an EMBL/GenBank/DDBJ whole genome shotgun (WGS) entry which is preliminary data.</text>
</comment>
<keyword evidence="2" id="KW-1185">Reference proteome</keyword>
<accession>A0A4C1WC49</accession>
<evidence type="ECO:0000313" key="1">
    <source>
        <dbReference type="EMBL" id="GBP47705.1"/>
    </source>
</evidence>
<organism evidence="1 2">
    <name type="scientific">Eumeta variegata</name>
    <name type="common">Bagworm moth</name>
    <name type="synonym">Eumeta japonica</name>
    <dbReference type="NCBI Taxonomy" id="151549"/>
    <lineage>
        <taxon>Eukaryota</taxon>
        <taxon>Metazoa</taxon>
        <taxon>Ecdysozoa</taxon>
        <taxon>Arthropoda</taxon>
        <taxon>Hexapoda</taxon>
        <taxon>Insecta</taxon>
        <taxon>Pterygota</taxon>
        <taxon>Neoptera</taxon>
        <taxon>Endopterygota</taxon>
        <taxon>Lepidoptera</taxon>
        <taxon>Glossata</taxon>
        <taxon>Ditrysia</taxon>
        <taxon>Tineoidea</taxon>
        <taxon>Psychidae</taxon>
        <taxon>Oiketicinae</taxon>
        <taxon>Eumeta</taxon>
    </lineage>
</organism>
<dbReference type="EMBL" id="BGZK01000508">
    <property type="protein sequence ID" value="GBP47705.1"/>
    <property type="molecule type" value="Genomic_DNA"/>
</dbReference>
<reference evidence="1 2" key="1">
    <citation type="journal article" date="2019" name="Commun. Biol.">
        <title>The bagworm genome reveals a unique fibroin gene that provides high tensile strength.</title>
        <authorList>
            <person name="Kono N."/>
            <person name="Nakamura H."/>
            <person name="Ohtoshi R."/>
            <person name="Tomita M."/>
            <person name="Numata K."/>
            <person name="Arakawa K."/>
        </authorList>
    </citation>
    <scope>NUCLEOTIDE SEQUENCE [LARGE SCALE GENOMIC DNA]</scope>
</reference>